<dbReference type="PROSITE" id="PS50089">
    <property type="entry name" value="ZF_RING_2"/>
    <property type="match status" value="1"/>
</dbReference>
<dbReference type="Gene3D" id="3.30.40.10">
    <property type="entry name" value="Zinc/RING finger domain, C3HC4 (zinc finger)"/>
    <property type="match status" value="1"/>
</dbReference>
<evidence type="ECO:0000259" key="8">
    <source>
        <dbReference type="PROSITE" id="PS50089"/>
    </source>
</evidence>
<dbReference type="InterPro" id="IPR031127">
    <property type="entry name" value="E3_UB_ligase_RBR"/>
</dbReference>
<dbReference type="AlphaFoldDB" id="F4Q0N3"/>
<keyword evidence="1" id="KW-0808">Transferase</keyword>
<dbReference type="GeneID" id="14870314"/>
<evidence type="ECO:0000256" key="3">
    <source>
        <dbReference type="ARBA" id="ARBA00022737"/>
    </source>
</evidence>
<sequence length="202" mass="22869">MTRSLCICRGGEKELGRMSCIICLRASIPTEDSIHFKPCQHLICVECGNNLFKRNIYNNKSLQCPSLKCKSKLDLIKDESKIIQSIGKVEYEKIVFFKLYPSRVIHCFKCDKKFINPINNMNLNVSCDHCKQSICTNCISIPHPGTSCQNNQLSMKSENEKKTNEIVKSIKRCPGLNCGILVEKISGCQHVVCLKCSTQLYV</sequence>
<dbReference type="InterPro" id="IPR001841">
    <property type="entry name" value="Znf_RING"/>
</dbReference>
<evidence type="ECO:0000259" key="9">
    <source>
        <dbReference type="PROSITE" id="PS51873"/>
    </source>
</evidence>
<dbReference type="GO" id="GO:0004842">
    <property type="term" value="F:ubiquitin-protein transferase activity"/>
    <property type="evidence" value="ECO:0007669"/>
    <property type="project" value="InterPro"/>
</dbReference>
<dbReference type="InterPro" id="IPR013083">
    <property type="entry name" value="Znf_RING/FYVE/PHD"/>
</dbReference>
<keyword evidence="11" id="KW-1185">Reference proteome</keyword>
<evidence type="ECO:0000313" key="10">
    <source>
        <dbReference type="EMBL" id="EGG18384.1"/>
    </source>
</evidence>
<dbReference type="OMA" id="HDAWHEL"/>
<dbReference type="Proteomes" id="UP000007797">
    <property type="component" value="Unassembled WGS sequence"/>
</dbReference>
<keyword evidence="3" id="KW-0677">Repeat</keyword>
<protein>
    <recommendedName>
        <fullName evidence="12">RING-type domain-containing protein</fullName>
    </recommendedName>
</protein>
<gene>
    <name evidence="10" type="ORF">DFA_03878</name>
</gene>
<dbReference type="STRING" id="1054147.F4Q0N3"/>
<dbReference type="EMBL" id="GL883018">
    <property type="protein sequence ID" value="EGG18384.1"/>
    <property type="molecule type" value="Genomic_DNA"/>
</dbReference>
<feature type="domain" description="RING-type" evidence="9">
    <location>
        <begin position="16"/>
        <end position="202"/>
    </location>
</feature>
<evidence type="ECO:0000256" key="2">
    <source>
        <dbReference type="ARBA" id="ARBA00022723"/>
    </source>
</evidence>
<proteinExistence type="predicted"/>
<dbReference type="Gene3D" id="1.20.120.1750">
    <property type="match status" value="1"/>
</dbReference>
<evidence type="ECO:0008006" key="12">
    <source>
        <dbReference type="Google" id="ProtNLM"/>
    </source>
</evidence>
<evidence type="ECO:0000256" key="7">
    <source>
        <dbReference type="PROSITE-ProRule" id="PRU00175"/>
    </source>
</evidence>
<dbReference type="PANTHER" id="PTHR11685">
    <property type="entry name" value="RBR FAMILY RING FINGER AND IBR DOMAIN-CONTAINING"/>
    <property type="match status" value="1"/>
</dbReference>
<dbReference type="RefSeq" id="XP_004366288.1">
    <property type="nucleotide sequence ID" value="XM_004366231.1"/>
</dbReference>
<evidence type="ECO:0000256" key="1">
    <source>
        <dbReference type="ARBA" id="ARBA00022679"/>
    </source>
</evidence>
<dbReference type="InterPro" id="IPR044066">
    <property type="entry name" value="TRIAD_supradom"/>
</dbReference>
<dbReference type="OrthoDB" id="10009520at2759"/>
<dbReference type="SUPFAM" id="SSF57850">
    <property type="entry name" value="RING/U-box"/>
    <property type="match status" value="2"/>
</dbReference>
<reference evidence="11" key="1">
    <citation type="journal article" date="2011" name="Genome Res.">
        <title>Phylogeny-wide analysis of social amoeba genomes highlights ancient origins for complex intercellular communication.</title>
        <authorList>
            <person name="Heidel A.J."/>
            <person name="Lawal H.M."/>
            <person name="Felder M."/>
            <person name="Schilde C."/>
            <person name="Helps N.R."/>
            <person name="Tunggal B."/>
            <person name="Rivero F."/>
            <person name="John U."/>
            <person name="Schleicher M."/>
            <person name="Eichinger L."/>
            <person name="Platzer M."/>
            <person name="Noegel A.A."/>
            <person name="Schaap P."/>
            <person name="Gloeckner G."/>
        </authorList>
    </citation>
    <scope>NUCLEOTIDE SEQUENCE [LARGE SCALE GENOMIC DNA]</scope>
    <source>
        <strain evidence="11">SH3</strain>
    </source>
</reference>
<evidence type="ECO:0000313" key="11">
    <source>
        <dbReference type="Proteomes" id="UP000007797"/>
    </source>
</evidence>
<keyword evidence="4 7" id="KW-0863">Zinc-finger</keyword>
<evidence type="ECO:0000256" key="6">
    <source>
        <dbReference type="ARBA" id="ARBA00022833"/>
    </source>
</evidence>
<name>F4Q0N3_CACFS</name>
<organism evidence="10 11">
    <name type="scientific">Cavenderia fasciculata</name>
    <name type="common">Slime mold</name>
    <name type="synonym">Dictyostelium fasciculatum</name>
    <dbReference type="NCBI Taxonomy" id="261658"/>
    <lineage>
        <taxon>Eukaryota</taxon>
        <taxon>Amoebozoa</taxon>
        <taxon>Evosea</taxon>
        <taxon>Eumycetozoa</taxon>
        <taxon>Dictyostelia</taxon>
        <taxon>Acytosteliales</taxon>
        <taxon>Cavenderiaceae</taxon>
        <taxon>Cavenderia</taxon>
    </lineage>
</organism>
<dbReference type="PROSITE" id="PS51873">
    <property type="entry name" value="TRIAD"/>
    <property type="match status" value="1"/>
</dbReference>
<dbReference type="GO" id="GO:0016567">
    <property type="term" value="P:protein ubiquitination"/>
    <property type="evidence" value="ECO:0007669"/>
    <property type="project" value="InterPro"/>
</dbReference>
<feature type="domain" description="RING-type" evidence="8">
    <location>
        <begin position="20"/>
        <end position="68"/>
    </location>
</feature>
<accession>F4Q0N3</accession>
<dbReference type="GO" id="GO:0008270">
    <property type="term" value="F:zinc ion binding"/>
    <property type="evidence" value="ECO:0007669"/>
    <property type="project" value="UniProtKB-KW"/>
</dbReference>
<evidence type="ECO:0000256" key="5">
    <source>
        <dbReference type="ARBA" id="ARBA00022786"/>
    </source>
</evidence>
<dbReference type="KEGG" id="dfa:DFA_03878"/>
<keyword evidence="2" id="KW-0479">Metal-binding</keyword>
<keyword evidence="6" id="KW-0862">Zinc</keyword>
<evidence type="ECO:0000256" key="4">
    <source>
        <dbReference type="ARBA" id="ARBA00022771"/>
    </source>
</evidence>
<keyword evidence="5" id="KW-0833">Ubl conjugation pathway</keyword>